<gene>
    <name evidence="2" type="ORF">H9L05_21795</name>
</gene>
<dbReference type="Proteomes" id="UP000516093">
    <property type="component" value="Plasmid p_unnamed2"/>
</dbReference>
<evidence type="ECO:0000313" key="3">
    <source>
        <dbReference type="Proteomes" id="UP000516093"/>
    </source>
</evidence>
<dbReference type="AlphaFoldDB" id="A0A7H0H1J6"/>
<evidence type="ECO:0000256" key="1">
    <source>
        <dbReference type="SAM" id="Phobius"/>
    </source>
</evidence>
<feature type="transmembrane region" description="Helical" evidence="1">
    <location>
        <begin position="69"/>
        <end position="86"/>
    </location>
</feature>
<name>A0A7H0H1J6_9BACT</name>
<feature type="transmembrane region" description="Helical" evidence="1">
    <location>
        <begin position="137"/>
        <end position="159"/>
    </location>
</feature>
<organism evidence="2 3">
    <name type="scientific">Hymenobacter qilianensis</name>
    <dbReference type="NCBI Taxonomy" id="1385715"/>
    <lineage>
        <taxon>Bacteria</taxon>
        <taxon>Pseudomonadati</taxon>
        <taxon>Bacteroidota</taxon>
        <taxon>Cytophagia</taxon>
        <taxon>Cytophagales</taxon>
        <taxon>Hymenobacteraceae</taxon>
        <taxon>Hymenobacter</taxon>
    </lineage>
</organism>
<proteinExistence type="predicted"/>
<keyword evidence="1" id="KW-1133">Transmembrane helix</keyword>
<keyword evidence="1" id="KW-0812">Transmembrane</keyword>
<dbReference type="KEGG" id="hqi:H9L05_21795"/>
<evidence type="ECO:0000313" key="2">
    <source>
        <dbReference type="EMBL" id="QNP54412.1"/>
    </source>
</evidence>
<dbReference type="EMBL" id="CP060786">
    <property type="protein sequence ID" value="QNP54412.1"/>
    <property type="molecule type" value="Genomic_DNA"/>
</dbReference>
<keyword evidence="1" id="KW-0472">Membrane</keyword>
<protein>
    <submittedName>
        <fullName evidence="2">Cadmium resistance transporter</fullName>
    </submittedName>
</protein>
<feature type="transmembrane region" description="Helical" evidence="1">
    <location>
        <begin position="40"/>
        <end position="62"/>
    </location>
</feature>
<dbReference type="Pfam" id="PF03596">
    <property type="entry name" value="Cad"/>
    <property type="match status" value="1"/>
</dbReference>
<reference evidence="2 3" key="1">
    <citation type="submission" date="2020-08" db="EMBL/GenBank/DDBJ databases">
        <title>Genome sequence of Hymenobacter qilianensis JCM 19763T.</title>
        <authorList>
            <person name="Hyun D.-W."/>
            <person name="Bae J.-W."/>
        </authorList>
    </citation>
    <scope>NUCLEOTIDE SEQUENCE [LARGE SCALE GENOMIC DNA]</scope>
    <source>
        <strain evidence="2 3">JCM 19763</strain>
        <plasmid evidence="2 3">p_unnamed2</plasmid>
    </source>
</reference>
<dbReference type="RefSeq" id="WP_187734571.1">
    <property type="nucleotide sequence ID" value="NZ_BMFN01000006.1"/>
</dbReference>
<accession>A0A7H0H1J6</accession>
<geneLocation type="plasmid" evidence="2 3">
    <name>p_unnamed2</name>
</geneLocation>
<feature type="transmembrane region" description="Helical" evidence="1">
    <location>
        <begin position="171"/>
        <end position="189"/>
    </location>
</feature>
<keyword evidence="2" id="KW-0614">Plasmid</keyword>
<keyword evidence="3" id="KW-1185">Reference proteome</keyword>
<dbReference type="InterPro" id="IPR004676">
    <property type="entry name" value="Cd-R_transporter"/>
</dbReference>
<sequence length="199" mass="21399">MDGLVGHLGLALLTFAVTNVDDLLLLGLFFSNPRYPARSVVIGQFLGVAFLVGISLVGLVLGKFGQPQWIGWLGLVPILIGLRAAWRLRDNSVVEVAPQAVSTGSTVLQVAAITIANGADNVSVYVPLFATLPAVVVGLYCGVFAAMVGVWCLVSYYLVQYPGLSRLLTRYGHVILPFFLMALGGWILYETKAYTLVLR</sequence>